<dbReference type="PRINTS" id="PR00111">
    <property type="entry name" value="ABHYDROLASE"/>
</dbReference>
<dbReference type="Gene3D" id="3.40.50.1820">
    <property type="entry name" value="alpha/beta hydrolase"/>
    <property type="match status" value="1"/>
</dbReference>
<dbReference type="ESTHER" id="aegta-m8bqe4">
    <property type="family name" value="Bodyguard"/>
</dbReference>
<proteinExistence type="predicted"/>
<dbReference type="PANTHER" id="PTHR43689">
    <property type="entry name" value="HYDROLASE"/>
    <property type="match status" value="1"/>
</dbReference>
<organism evidence="2">
    <name type="scientific">Aegilops tauschii</name>
    <name type="common">Tausch's goatgrass</name>
    <name type="synonym">Aegilops squarrosa</name>
    <dbReference type="NCBI Taxonomy" id="37682"/>
    <lineage>
        <taxon>Eukaryota</taxon>
        <taxon>Viridiplantae</taxon>
        <taxon>Streptophyta</taxon>
        <taxon>Embryophyta</taxon>
        <taxon>Tracheophyta</taxon>
        <taxon>Spermatophyta</taxon>
        <taxon>Magnoliopsida</taxon>
        <taxon>Liliopsida</taxon>
        <taxon>Poales</taxon>
        <taxon>Poaceae</taxon>
        <taxon>BOP clade</taxon>
        <taxon>Pooideae</taxon>
        <taxon>Triticodae</taxon>
        <taxon>Triticeae</taxon>
        <taxon>Triticinae</taxon>
        <taxon>Aegilops</taxon>
    </lineage>
</organism>
<accession>M8BQE4</accession>
<evidence type="ECO:0000256" key="1">
    <source>
        <dbReference type="SAM" id="MobiDB-lite"/>
    </source>
</evidence>
<dbReference type="Pfam" id="PF00561">
    <property type="entry name" value="Abhydrolase_1"/>
    <property type="match status" value="1"/>
</dbReference>
<dbReference type="EnsemblPlants" id="EMT08999">
    <property type="protein sequence ID" value="EMT08999"/>
    <property type="gene ID" value="F775_43143"/>
</dbReference>
<feature type="compositionally biased region" description="Basic and acidic residues" evidence="1">
    <location>
        <begin position="8"/>
        <end position="30"/>
    </location>
</feature>
<reference evidence="2" key="1">
    <citation type="submission" date="2015-06" db="UniProtKB">
        <authorList>
            <consortium name="EnsemblPlants"/>
        </authorList>
    </citation>
    <scope>IDENTIFICATION</scope>
</reference>
<dbReference type="SUPFAM" id="SSF53474">
    <property type="entry name" value="alpha/beta-Hydrolases"/>
    <property type="match status" value="1"/>
</dbReference>
<dbReference type="PANTHER" id="PTHR43689:SF9">
    <property type="entry name" value="LYSOPHOSPHOLIPASE BODYGUARD 3-RELATED"/>
    <property type="match status" value="1"/>
</dbReference>
<evidence type="ECO:0000313" key="2">
    <source>
        <dbReference type="EnsemblPlants" id="EMT08999"/>
    </source>
</evidence>
<sequence>MGRPPTSLRERARGGERERGRVRIENEGERAAATGETSGGGGARSALSLELRETMAVGPSLGSEGELHLGAGKERHTQMAAARSALASAGRAANEAVSFVVFMLLDALELLLCLVYKVADYVAEGAWRPCYCSSSAVAAPGKIVVAERGGSKVVSMLSSTKLLLEDISDTLYTRPSLLASAAGSSPPTFSRRREKARPSASATTLTVHSAIVQILRGKAAGAGDDEHKPYPSPRWSDCHCANCNPADADRLFVHVEGPHDGGATEEDVLFIHGFISSSGFWTETVLPHVSREARARRRLFAVDLLGFGRSPKPADSLYTRREHVEMIERSVIERYKVGAFHIVAHSLGSILALALAVKYPAAVKSITLVAPPYFPVPKGEMGTQYVLRAVAPRRVWPAIGFGASVACWYEHLGRTVSIVLCKHHRLWELAFRVFTLYRVRTYLWDGFFCPPHIASGPTLHNIICGSAGKIDKCLEAVRDQLPCGVTIYHGGDDELLPVGCSYAVQSKIPRATVKVIDGKDHVTIVVQRQKELARELEEIWDTKRSGPPPRLASWTNKGLDWGSSDEVLKLQKRIKSIIEKDTSLTDVI</sequence>
<name>M8BQE4_AEGTA</name>
<dbReference type="AlphaFoldDB" id="M8BQE4"/>
<feature type="region of interest" description="Disordered" evidence="1">
    <location>
        <begin position="1"/>
        <end position="44"/>
    </location>
</feature>
<dbReference type="InterPro" id="IPR029058">
    <property type="entry name" value="AB_hydrolase_fold"/>
</dbReference>
<protein>
    <submittedName>
        <fullName evidence="2">Uncharacterized protein</fullName>
    </submittedName>
</protein>
<dbReference type="InterPro" id="IPR000073">
    <property type="entry name" value="AB_hydrolase_1"/>
</dbReference>